<evidence type="ECO:0000313" key="2">
    <source>
        <dbReference type="Proteomes" id="UP000078309"/>
    </source>
</evidence>
<accession>A0ABD4QZQ8</accession>
<name>A0ABD4QZQ8_VIBAN</name>
<gene>
    <name evidence="1" type="ORF">PL14_18855</name>
</gene>
<dbReference type="AlphaFoldDB" id="A0ABD4QZQ8"/>
<sequence>VRSRPVSKMNRINYSCDDKYFSITCPFSIEVFEGEVKFSSYANGEIDQQMVSQLLYVLEDSDTFNAACISGLADKIMDESERKPLFWNVLKELLMMEDGYIRYDYDPDPERVHPTIHPINHLDVCYSSNATFKVGLNNRISHVEFRDILDITSNCYFLANS</sequence>
<organism evidence="1 2">
    <name type="scientific">Vibrio anguillarum</name>
    <name type="common">Listonella anguillarum</name>
    <dbReference type="NCBI Taxonomy" id="55601"/>
    <lineage>
        <taxon>Bacteria</taxon>
        <taxon>Pseudomonadati</taxon>
        <taxon>Pseudomonadota</taxon>
        <taxon>Gammaproteobacteria</taxon>
        <taxon>Vibrionales</taxon>
        <taxon>Vibrionaceae</taxon>
        <taxon>Vibrio</taxon>
    </lineage>
</organism>
<comment type="caution">
    <text evidence="1">The sequence shown here is derived from an EMBL/GenBank/DDBJ whole genome shotgun (WGS) entry which is preliminary data.</text>
</comment>
<reference evidence="1 2" key="1">
    <citation type="journal article" date="2017" name="J. Fish Dis.">
        <title>Comparative assessment of Vibrio virulence in marine fish larvae.</title>
        <authorList>
            <person name="Ronneseth A."/>
            <person name="Castillo D."/>
            <person name="D'Alvise P."/>
            <person name="Tonnesen O."/>
            <person name="Haugland G."/>
            <person name="Grotkjaer T."/>
            <person name="Engell-Sorensen K."/>
            <person name="Norremark L."/>
            <person name="Bergh O."/>
            <person name="Wergeland H.I."/>
            <person name="Gram L."/>
        </authorList>
    </citation>
    <scope>NUCLEOTIDE SEQUENCE [LARGE SCALE GENOMIC DNA]</scope>
    <source>
        <strain evidence="1 2">90-11-286</strain>
    </source>
</reference>
<evidence type="ECO:0008006" key="3">
    <source>
        <dbReference type="Google" id="ProtNLM"/>
    </source>
</evidence>
<protein>
    <recommendedName>
        <fullName evidence="3">IucA/IucC family siderophore biosynthesis protein</fullName>
    </recommendedName>
</protein>
<evidence type="ECO:0000313" key="1">
    <source>
        <dbReference type="EMBL" id="MBT2920723.1"/>
    </source>
</evidence>
<dbReference type="RefSeq" id="WP_215808156.1">
    <property type="nucleotide sequence ID" value="NZ_JAHGUI010000188.1"/>
</dbReference>
<dbReference type="Proteomes" id="UP000078309">
    <property type="component" value="Unassembled WGS sequence"/>
</dbReference>
<dbReference type="EMBL" id="JAHGUI010000188">
    <property type="protein sequence ID" value="MBT2920723.1"/>
    <property type="molecule type" value="Genomic_DNA"/>
</dbReference>
<proteinExistence type="predicted"/>
<feature type="non-terminal residue" evidence="1">
    <location>
        <position position="1"/>
    </location>
</feature>